<evidence type="ECO:0000256" key="12">
    <source>
        <dbReference type="RuleBase" id="RU010713"/>
    </source>
</evidence>
<keyword evidence="3 12" id="KW-0813">Transport</keyword>
<evidence type="ECO:0000313" key="13">
    <source>
        <dbReference type="EMBL" id="RWS12681.1"/>
    </source>
</evidence>
<dbReference type="InterPro" id="IPR000990">
    <property type="entry name" value="Innexin"/>
</dbReference>
<comment type="caution">
    <text evidence="12">Lacks conserved residue(s) required for the propagation of feature annotation.</text>
</comment>
<comment type="function">
    <text evidence="12">Structural component of the gap junctions.</text>
</comment>
<dbReference type="STRING" id="1965070.A0A3S3PCV6"/>
<dbReference type="Pfam" id="PF00876">
    <property type="entry name" value="Innexin"/>
    <property type="match status" value="1"/>
</dbReference>
<keyword evidence="14" id="KW-1185">Reference proteome</keyword>
<comment type="caution">
    <text evidence="13">The sequence shown here is derived from an EMBL/GenBank/DDBJ whole genome shotgun (WGS) entry which is preliminary data.</text>
</comment>
<name>A0A3S3PCV6_9ACAR</name>
<evidence type="ECO:0000256" key="11">
    <source>
        <dbReference type="ARBA" id="ARBA00023303"/>
    </source>
</evidence>
<keyword evidence="10 12" id="KW-0472">Membrane</keyword>
<organism evidence="13 14">
    <name type="scientific">Dinothrombium tinctorium</name>
    <dbReference type="NCBI Taxonomy" id="1965070"/>
    <lineage>
        <taxon>Eukaryota</taxon>
        <taxon>Metazoa</taxon>
        <taxon>Ecdysozoa</taxon>
        <taxon>Arthropoda</taxon>
        <taxon>Chelicerata</taxon>
        <taxon>Arachnida</taxon>
        <taxon>Acari</taxon>
        <taxon>Acariformes</taxon>
        <taxon>Trombidiformes</taxon>
        <taxon>Prostigmata</taxon>
        <taxon>Anystina</taxon>
        <taxon>Parasitengona</taxon>
        <taxon>Trombidioidea</taxon>
        <taxon>Trombidiidae</taxon>
        <taxon>Dinothrombium</taxon>
    </lineage>
</organism>
<evidence type="ECO:0000313" key="14">
    <source>
        <dbReference type="Proteomes" id="UP000285301"/>
    </source>
</evidence>
<sequence>MDILKSLEPLKKYISPPTCIIDNAIFRLHYKLSVVILVTFAIVVTLRQYFGDPIDCISKDDIPSNLLDTFCWIHTTFSVENAWHKQVGTEVVYPGVDKRTPDEQRVYHAYYQWVCFVLFFQAIFFYVPRYLWKAVEGGRMRSLLLGLGNPIVEENAKSKNIGLLVQYLERNLHNHNFSFYAYVFTEALNLVNVLVQMVLMNKFLHGEFMKYGLEVIKFSEWDYGLRYDPMIRVLVQREMLEDIISRIDIGDWFILDLLAKNLNSHNFKMLVEKYYETLRDSKSV</sequence>
<dbReference type="EMBL" id="NCKU01001229">
    <property type="protein sequence ID" value="RWS12681.1"/>
    <property type="molecule type" value="Genomic_DNA"/>
</dbReference>
<evidence type="ECO:0000256" key="4">
    <source>
        <dbReference type="ARBA" id="ARBA00022475"/>
    </source>
</evidence>
<dbReference type="PANTHER" id="PTHR11893:SF41">
    <property type="entry name" value="INNEXIN INX2"/>
    <property type="match status" value="1"/>
</dbReference>
<dbReference type="OrthoDB" id="5867527at2759"/>
<evidence type="ECO:0000256" key="10">
    <source>
        <dbReference type="ARBA" id="ARBA00023136"/>
    </source>
</evidence>
<dbReference type="AlphaFoldDB" id="A0A3S3PCV6"/>
<gene>
    <name evidence="12" type="primary">inx</name>
    <name evidence="13" type="ORF">B4U79_14231</name>
</gene>
<keyword evidence="6" id="KW-0303">Gap junction</keyword>
<protein>
    <recommendedName>
        <fullName evidence="12">Innexin</fullName>
    </recommendedName>
</protein>
<evidence type="ECO:0000256" key="8">
    <source>
        <dbReference type="ARBA" id="ARBA00022989"/>
    </source>
</evidence>
<evidence type="ECO:0000256" key="3">
    <source>
        <dbReference type="ARBA" id="ARBA00022448"/>
    </source>
</evidence>
<dbReference type="PRINTS" id="PR01262">
    <property type="entry name" value="INNEXIN"/>
</dbReference>
<dbReference type="Proteomes" id="UP000285301">
    <property type="component" value="Unassembled WGS sequence"/>
</dbReference>
<dbReference type="GO" id="GO:0034220">
    <property type="term" value="P:monoatomic ion transmembrane transport"/>
    <property type="evidence" value="ECO:0007669"/>
    <property type="project" value="UniProtKB-KW"/>
</dbReference>
<keyword evidence="11 12" id="KW-0407">Ion channel</keyword>
<evidence type="ECO:0000256" key="5">
    <source>
        <dbReference type="ARBA" id="ARBA00022692"/>
    </source>
</evidence>
<dbReference type="GO" id="GO:0005921">
    <property type="term" value="C:gap junction"/>
    <property type="evidence" value="ECO:0007669"/>
    <property type="project" value="UniProtKB-SubCell"/>
</dbReference>
<accession>A0A3S3PCV6</accession>
<dbReference type="GO" id="GO:0005886">
    <property type="term" value="C:plasma membrane"/>
    <property type="evidence" value="ECO:0007669"/>
    <property type="project" value="UniProtKB-SubCell"/>
</dbReference>
<reference evidence="13 14" key="1">
    <citation type="journal article" date="2018" name="Gigascience">
        <title>Genomes of trombidid mites reveal novel predicted allergens and laterally-transferred genes associated with secondary metabolism.</title>
        <authorList>
            <person name="Dong X."/>
            <person name="Chaisiri K."/>
            <person name="Xia D."/>
            <person name="Armstrong S.D."/>
            <person name="Fang Y."/>
            <person name="Donnelly M.J."/>
            <person name="Kadowaki T."/>
            <person name="McGarry J.W."/>
            <person name="Darby A.C."/>
            <person name="Makepeace B.L."/>
        </authorList>
    </citation>
    <scope>NUCLEOTIDE SEQUENCE [LARGE SCALE GENOMIC DNA]</scope>
    <source>
        <strain evidence="13">UoL-WK</strain>
    </source>
</reference>
<evidence type="ECO:0000256" key="7">
    <source>
        <dbReference type="ARBA" id="ARBA00022949"/>
    </source>
</evidence>
<keyword evidence="8 12" id="KW-1133">Transmembrane helix</keyword>
<comment type="similarity">
    <text evidence="12">Belongs to the pannexin family.</text>
</comment>
<comment type="subcellular location">
    <subcellularLocation>
        <location evidence="1">Cell junction</location>
        <location evidence="1">Gap junction</location>
    </subcellularLocation>
    <subcellularLocation>
        <location evidence="2 12">Cell membrane</location>
        <topology evidence="2 12">Multi-pass membrane protein</topology>
    </subcellularLocation>
</comment>
<proteinExistence type="inferred from homology"/>
<feature type="transmembrane region" description="Helical" evidence="12">
    <location>
        <begin position="32"/>
        <end position="50"/>
    </location>
</feature>
<dbReference type="GO" id="GO:0007602">
    <property type="term" value="P:phototransduction"/>
    <property type="evidence" value="ECO:0007669"/>
    <property type="project" value="TreeGrafter"/>
</dbReference>
<dbReference type="PROSITE" id="PS51013">
    <property type="entry name" value="PANNEXIN"/>
    <property type="match status" value="1"/>
</dbReference>
<evidence type="ECO:0000256" key="6">
    <source>
        <dbReference type="ARBA" id="ARBA00022868"/>
    </source>
</evidence>
<evidence type="ECO:0000256" key="9">
    <source>
        <dbReference type="ARBA" id="ARBA00023065"/>
    </source>
</evidence>
<dbReference type="GO" id="GO:0005243">
    <property type="term" value="F:gap junction channel activity"/>
    <property type="evidence" value="ECO:0007669"/>
    <property type="project" value="TreeGrafter"/>
</dbReference>
<keyword evidence="9 12" id="KW-0406">Ion transport</keyword>
<keyword evidence="7" id="KW-0965">Cell junction</keyword>
<keyword evidence="4" id="KW-1003">Cell membrane</keyword>
<evidence type="ECO:0000256" key="2">
    <source>
        <dbReference type="ARBA" id="ARBA00004651"/>
    </source>
</evidence>
<evidence type="ECO:0000256" key="1">
    <source>
        <dbReference type="ARBA" id="ARBA00004610"/>
    </source>
</evidence>
<feature type="transmembrane region" description="Helical" evidence="12">
    <location>
        <begin position="110"/>
        <end position="132"/>
    </location>
</feature>
<keyword evidence="5 12" id="KW-0812">Transmembrane</keyword>
<dbReference type="PANTHER" id="PTHR11893">
    <property type="entry name" value="INNEXIN"/>
    <property type="match status" value="1"/>
</dbReference>